<gene>
    <name evidence="2" type="ORF">G7077_02040</name>
</gene>
<dbReference type="InterPro" id="IPR036465">
    <property type="entry name" value="vWFA_dom_sf"/>
</dbReference>
<reference evidence="2 3" key="1">
    <citation type="submission" date="2020-03" db="EMBL/GenBank/DDBJ databases">
        <title>Sphingomonas sp. nov., isolated from fish.</title>
        <authorList>
            <person name="Hyun D.-W."/>
            <person name="Bae J.-W."/>
        </authorList>
    </citation>
    <scope>NUCLEOTIDE SEQUENCE [LARGE SCALE GENOMIC DNA]</scope>
    <source>
        <strain evidence="2 3">HDW15B</strain>
    </source>
</reference>
<dbReference type="Pfam" id="PF13400">
    <property type="entry name" value="Tad"/>
    <property type="match status" value="1"/>
</dbReference>
<dbReference type="RefSeq" id="WP_166410268.1">
    <property type="nucleotide sequence ID" value="NZ_CP049869.1"/>
</dbReference>
<proteinExistence type="predicted"/>
<name>A0A6G7YMA3_9SPHN</name>
<dbReference type="AlphaFoldDB" id="A0A6G7YMA3"/>
<feature type="domain" description="Putative Flp pilus-assembly TadG-like N-terminal" evidence="1">
    <location>
        <begin position="2"/>
        <end position="47"/>
    </location>
</feature>
<protein>
    <recommendedName>
        <fullName evidence="1">Putative Flp pilus-assembly TadG-like N-terminal domain-containing protein</fullName>
    </recommendedName>
</protein>
<dbReference type="Proteomes" id="UP000503222">
    <property type="component" value="Chromosome"/>
</dbReference>
<evidence type="ECO:0000259" key="1">
    <source>
        <dbReference type="Pfam" id="PF13400"/>
    </source>
</evidence>
<dbReference type="EMBL" id="CP049869">
    <property type="protein sequence ID" value="QIK77873.1"/>
    <property type="molecule type" value="Genomic_DNA"/>
</dbReference>
<dbReference type="KEGG" id="spii:G7077_02040"/>
<dbReference type="InterPro" id="IPR028087">
    <property type="entry name" value="Tad_N"/>
</dbReference>
<accession>A0A6G7YMA3</accession>
<evidence type="ECO:0000313" key="2">
    <source>
        <dbReference type="EMBL" id="QIK77873.1"/>
    </source>
</evidence>
<dbReference type="SUPFAM" id="SSF53300">
    <property type="entry name" value="vWA-like"/>
    <property type="match status" value="1"/>
</dbReference>
<dbReference type="Gene3D" id="3.40.50.410">
    <property type="entry name" value="von Willebrand factor, type A domain"/>
    <property type="match status" value="1"/>
</dbReference>
<organism evidence="2 3">
    <name type="scientific">Sphingomonas piscis</name>
    <dbReference type="NCBI Taxonomy" id="2714943"/>
    <lineage>
        <taxon>Bacteria</taxon>
        <taxon>Pseudomonadati</taxon>
        <taxon>Pseudomonadota</taxon>
        <taxon>Alphaproteobacteria</taxon>
        <taxon>Sphingomonadales</taxon>
        <taxon>Sphingomonadaceae</taxon>
        <taxon>Sphingomonas</taxon>
    </lineage>
</organism>
<sequence length="479" mass="51991">MGNTTMIVAACLIPILGMIGGGLDVARAYTVKAKMQSACDAAALAARREMAGGAINQSARDESANFFSFNFPPGTMQADPVNLSIEASDTDASVVEVAASTSVPTTIMALFGKDKIDLAVQCNADQDYVNNDIMLVLDVTGSMNCTAGTTCAYAATEQTNSRLSRLRTASVSLYRALEGARGVRTRYGFMPYSMTVNVGGDLNSNWIRDPASYWQCTRTNGNRCQTWQSYVPTRSPAWPLLWKGCVEERSTISQNYQAQIRISTDVAQADIDSVSTTDAKLKWQPYDDAATTGYTDSIADNLAHFCPARAGRLATYDSETAFQNKMNSMLTSVGGYTNHDLGIMWAARYLSGTGMFQTDNPDTFNSIPVERHIIFLTDGAMTASDTNYSSFGVTAAEDRMTGNGNSLNRHKTRFLNACDRARQMGMTVWAIALDPNLGEADDIKPCASGDDHFFTSDGSNLDRVFDQIGKGIGRLRITR</sequence>
<keyword evidence="3" id="KW-1185">Reference proteome</keyword>
<evidence type="ECO:0000313" key="3">
    <source>
        <dbReference type="Proteomes" id="UP000503222"/>
    </source>
</evidence>